<dbReference type="EMBL" id="UYSG01011273">
    <property type="protein sequence ID" value="VDL61676.1"/>
    <property type="molecule type" value="Genomic_DNA"/>
</dbReference>
<dbReference type="STRING" id="6216.A0A0R3SUZ7"/>
<dbReference type="EMBL" id="CABIJS010000322">
    <property type="protein sequence ID" value="VUZ49201.1"/>
    <property type="molecule type" value="Genomic_DNA"/>
</dbReference>
<feature type="compositionally biased region" description="Basic and acidic residues" evidence="1">
    <location>
        <begin position="814"/>
        <end position="833"/>
    </location>
</feature>
<evidence type="ECO:0000313" key="4">
    <source>
        <dbReference type="Proteomes" id="UP000274504"/>
    </source>
</evidence>
<evidence type="ECO:0000313" key="6">
    <source>
        <dbReference type="WBParaSite" id="HDID_0000936001-mRNA-1"/>
    </source>
</evidence>
<accession>A0A0R3SUZ7</accession>
<reference evidence="3 5" key="3">
    <citation type="submission" date="2019-07" db="EMBL/GenBank/DDBJ databases">
        <authorList>
            <person name="Jastrzebski P J."/>
            <person name="Paukszto L."/>
            <person name="Jastrzebski P J."/>
        </authorList>
    </citation>
    <scope>NUCLEOTIDE SEQUENCE [LARGE SCALE GENOMIC DNA]</scope>
    <source>
        <strain evidence="3 5">WMS-il1</strain>
    </source>
</reference>
<organism evidence="6">
    <name type="scientific">Hymenolepis diminuta</name>
    <name type="common">Rat tapeworm</name>
    <dbReference type="NCBI Taxonomy" id="6216"/>
    <lineage>
        <taxon>Eukaryota</taxon>
        <taxon>Metazoa</taxon>
        <taxon>Spiralia</taxon>
        <taxon>Lophotrochozoa</taxon>
        <taxon>Platyhelminthes</taxon>
        <taxon>Cestoda</taxon>
        <taxon>Eucestoda</taxon>
        <taxon>Cyclophyllidea</taxon>
        <taxon>Hymenolepididae</taxon>
        <taxon>Hymenolepis</taxon>
    </lineage>
</organism>
<dbReference type="WBParaSite" id="HDID_0000936001-mRNA-1">
    <property type="protein sequence ID" value="HDID_0000936001-mRNA-1"/>
    <property type="gene ID" value="HDID_0000936001"/>
</dbReference>
<feature type="compositionally biased region" description="Acidic residues" evidence="1">
    <location>
        <begin position="908"/>
        <end position="923"/>
    </location>
</feature>
<feature type="region of interest" description="Disordered" evidence="1">
    <location>
        <begin position="904"/>
        <end position="923"/>
    </location>
</feature>
<feature type="region of interest" description="Disordered" evidence="1">
    <location>
        <begin position="814"/>
        <end position="836"/>
    </location>
</feature>
<name>A0A0R3SUZ7_HYMDI</name>
<dbReference type="AlphaFoldDB" id="A0A0R3SUZ7"/>
<dbReference type="OrthoDB" id="2382881at2759"/>
<sequence length="923" mass="104274">MWSNFASVQFPSAWDIHTHHSNHHNRFNFFREPYGHGRCTVADWGRSGFCLLDHKGSNLQVHSQFSTDLAGALYHEKCPRPVMSVHYFHNRGQIDYPRSFARLFKDLGISSLIKDPVLSESACSAYICSKFLSIIKKNFPNLSFHSEGKLKSKLLESKTTKKFLKSIEELTEKALGEKCSEESIGRVLGMMADAENLENQSPRRRIGRKSLRPPLDSEIKLPLTETLSSIFNIPQSGKKSVFQCIEDLFGDSVEPSESSRISSALDPFIISLSARPVNPVYLGSGCLQLIDNASPVLIWSPTASRSNLTSSVPRIFVAPFSDNASFPLSLNDYAAFELPNAFRGSAVCEIEVVQLSDTSFYLIVRTTDGEVFNSRVDFNSSCGNESSFNISKVRHIDFPPQSSLGYRPTSVAIGPWRIHQNYSSVRSLEYALAGRIYDPSHHSTSHLAVIDQFDAINNKRTWGTRVSLDCEGECITHLLTNSAAASSRDFTFNNLKEYESEKKSYPNTFLSDSLLTYCAQMEQPGCDEKSRLIPREVLFRTELDLQLSHVSSWVRVGFADAPAMFSLTTPKRLLHFDSRVPNRPVQELFNLTKKTVDLRGGRLFNPHETFFHAQPRWYDDTYALLSTDYNILVVDKRMPNHAVLKWSQALRGPPTYAKFVDMGKLDSFPAQTALVTASQFPCEISITGINFNLDQDLPPQGVGPSMTHGYLTTILDCPLNRIPGGTVDPHFCDERLNGGIIGCTTRVLTDRAIRGIILTTQGDIFTEDWYFNKLDGQGSHKEHSNSIRSWCMDFQSCEDESPTQFDYYSEEKYQSEKEVEEIPKNVDEDKSSGNDEELLQEFEGEAPELTVKLLESAYEQVTCPALTEDRENQEKAFETYEMDILEGGIAELYPRDYLPYFGYRDDYYEGNDGYDDDDNDTDE</sequence>
<dbReference type="Proteomes" id="UP000274504">
    <property type="component" value="Unassembled WGS sequence"/>
</dbReference>
<evidence type="ECO:0000256" key="1">
    <source>
        <dbReference type="SAM" id="MobiDB-lite"/>
    </source>
</evidence>
<evidence type="ECO:0000313" key="3">
    <source>
        <dbReference type="EMBL" id="VUZ49201.1"/>
    </source>
</evidence>
<reference evidence="6" key="1">
    <citation type="submission" date="2017-02" db="UniProtKB">
        <authorList>
            <consortium name="WormBaseParasite"/>
        </authorList>
    </citation>
    <scope>IDENTIFICATION</scope>
</reference>
<dbReference type="Proteomes" id="UP000321570">
    <property type="component" value="Unassembled WGS sequence"/>
</dbReference>
<reference evidence="2 4" key="2">
    <citation type="submission" date="2018-11" db="EMBL/GenBank/DDBJ databases">
        <authorList>
            <consortium name="Pathogen Informatics"/>
        </authorList>
    </citation>
    <scope>NUCLEOTIDE SEQUENCE [LARGE SCALE GENOMIC DNA]</scope>
</reference>
<evidence type="ECO:0000313" key="2">
    <source>
        <dbReference type="EMBL" id="VDL61676.1"/>
    </source>
</evidence>
<keyword evidence="5" id="KW-1185">Reference proteome</keyword>
<evidence type="ECO:0000313" key="5">
    <source>
        <dbReference type="Proteomes" id="UP000321570"/>
    </source>
</evidence>
<protein>
    <submittedName>
        <fullName evidence="6">Integrase catalytic domain-containing protein</fullName>
    </submittedName>
</protein>
<gene>
    <name evidence="2" type="ORF">HDID_LOCUS9358</name>
    <name evidence="3" type="ORF">WMSIL1_LOCUS8310</name>
</gene>
<proteinExistence type="predicted"/>